<dbReference type="PANTHER" id="PTHR21716">
    <property type="entry name" value="TRANSMEMBRANE PROTEIN"/>
    <property type="match status" value="1"/>
</dbReference>
<comment type="similarity">
    <text evidence="2">Belongs to the autoinducer-2 exporter (AI-2E) (TC 2.A.86) family.</text>
</comment>
<proteinExistence type="inferred from homology"/>
<name>A0ABW4E3Z7_9LACO</name>
<evidence type="ECO:0000256" key="1">
    <source>
        <dbReference type="ARBA" id="ARBA00004141"/>
    </source>
</evidence>
<comment type="caution">
    <text evidence="7">The sequence shown here is derived from an EMBL/GenBank/DDBJ whole genome shotgun (WGS) entry which is preliminary data.</text>
</comment>
<comment type="subcellular location">
    <subcellularLocation>
        <location evidence="1">Membrane</location>
        <topology evidence="1">Multi-pass membrane protein</topology>
    </subcellularLocation>
</comment>
<reference evidence="8" key="1">
    <citation type="journal article" date="2019" name="Int. J. Syst. Evol. Microbiol.">
        <title>The Global Catalogue of Microorganisms (GCM) 10K type strain sequencing project: providing services to taxonomists for standard genome sequencing and annotation.</title>
        <authorList>
            <consortium name="The Broad Institute Genomics Platform"/>
            <consortium name="The Broad Institute Genome Sequencing Center for Infectious Disease"/>
            <person name="Wu L."/>
            <person name="Ma J."/>
        </authorList>
    </citation>
    <scope>NUCLEOTIDE SEQUENCE [LARGE SCALE GENOMIC DNA]</scope>
    <source>
        <strain evidence="8">CCM 8903</strain>
    </source>
</reference>
<feature type="transmembrane region" description="Helical" evidence="6">
    <location>
        <begin position="138"/>
        <end position="160"/>
    </location>
</feature>
<feature type="transmembrane region" description="Helical" evidence="6">
    <location>
        <begin position="295"/>
        <end position="321"/>
    </location>
</feature>
<dbReference type="Proteomes" id="UP001597252">
    <property type="component" value="Unassembled WGS sequence"/>
</dbReference>
<gene>
    <name evidence="7" type="ORF">ACFQ5J_05200</name>
</gene>
<dbReference type="InterPro" id="IPR002549">
    <property type="entry name" value="AI-2E-like"/>
</dbReference>
<feature type="transmembrane region" description="Helical" evidence="6">
    <location>
        <begin position="233"/>
        <end position="258"/>
    </location>
</feature>
<keyword evidence="5 6" id="KW-0472">Membrane</keyword>
<keyword evidence="4 6" id="KW-1133">Transmembrane helix</keyword>
<keyword evidence="3 6" id="KW-0812">Transmembrane</keyword>
<organism evidence="7 8">
    <name type="scientific">Lacticaseibacillus baoqingensis</name>
    <dbReference type="NCBI Taxonomy" id="2486013"/>
    <lineage>
        <taxon>Bacteria</taxon>
        <taxon>Bacillati</taxon>
        <taxon>Bacillota</taxon>
        <taxon>Bacilli</taxon>
        <taxon>Lactobacillales</taxon>
        <taxon>Lactobacillaceae</taxon>
        <taxon>Lacticaseibacillus</taxon>
    </lineage>
</organism>
<dbReference type="RefSeq" id="WP_338015981.1">
    <property type="nucleotide sequence ID" value="NZ_JBHTON010000014.1"/>
</dbReference>
<evidence type="ECO:0000313" key="7">
    <source>
        <dbReference type="EMBL" id="MFD1484622.1"/>
    </source>
</evidence>
<feature type="transmembrane region" description="Helical" evidence="6">
    <location>
        <begin position="59"/>
        <end position="80"/>
    </location>
</feature>
<protein>
    <submittedName>
        <fullName evidence="7">AI-2E family transporter</fullName>
    </submittedName>
</protein>
<dbReference type="PANTHER" id="PTHR21716:SF62">
    <property type="entry name" value="TRANSPORT PROTEIN YDBI-RELATED"/>
    <property type="match status" value="1"/>
</dbReference>
<dbReference type="EMBL" id="JBHTON010000014">
    <property type="protein sequence ID" value="MFD1484622.1"/>
    <property type="molecule type" value="Genomic_DNA"/>
</dbReference>
<evidence type="ECO:0000256" key="3">
    <source>
        <dbReference type="ARBA" id="ARBA00022692"/>
    </source>
</evidence>
<dbReference type="Pfam" id="PF01594">
    <property type="entry name" value="AI-2E_transport"/>
    <property type="match status" value="1"/>
</dbReference>
<keyword evidence="8" id="KW-1185">Reference proteome</keyword>
<evidence type="ECO:0000256" key="6">
    <source>
        <dbReference type="SAM" id="Phobius"/>
    </source>
</evidence>
<sequence length="336" mass="37613">MHYQNFLKNTPVRRACVLASVIVVLWLARSIMSTILLTFIFAFLVTRVLNLVRRHIPIRAVAVVVPLYLLVVAGVMYAAIHYVPEIIKQTVSLFNSVLEFYNNGSFDNNETIQWILKSIDQMNLKTQIQHWLAALLQYAGSIGAMGVTFVLSLLLSFFFTVEIDSLKKFGNLFIHSPFGWYFADLKFFADKFIDTFGVVIEAQIVIAMVNTAITTITLIFLKMPNIPSLAIMVFILSLIPVAGAFISTLPLAIIAFTVDGIKGVITIIIMILVIHTLEAYVLNPKFMSSRTKLPIFFTFVVLLVGEQLFGVWGLIVGIPIFTFLLDIIGVKKIADN</sequence>
<evidence type="ECO:0000313" key="8">
    <source>
        <dbReference type="Proteomes" id="UP001597252"/>
    </source>
</evidence>
<accession>A0ABW4E3Z7</accession>
<evidence type="ECO:0000256" key="2">
    <source>
        <dbReference type="ARBA" id="ARBA00009773"/>
    </source>
</evidence>
<feature type="transmembrane region" description="Helical" evidence="6">
    <location>
        <begin position="195"/>
        <end position="221"/>
    </location>
</feature>
<evidence type="ECO:0000256" key="5">
    <source>
        <dbReference type="ARBA" id="ARBA00023136"/>
    </source>
</evidence>
<feature type="transmembrane region" description="Helical" evidence="6">
    <location>
        <begin position="264"/>
        <end position="283"/>
    </location>
</feature>
<evidence type="ECO:0000256" key="4">
    <source>
        <dbReference type="ARBA" id="ARBA00022989"/>
    </source>
</evidence>